<dbReference type="Proteomes" id="UP000680865">
    <property type="component" value="Unassembled WGS sequence"/>
</dbReference>
<dbReference type="EMBL" id="BOQP01000030">
    <property type="protein sequence ID" value="GIM77536.1"/>
    <property type="molecule type" value="Genomic_DNA"/>
</dbReference>
<dbReference type="AlphaFoldDB" id="A0A919SS97"/>
<evidence type="ECO:0000313" key="2">
    <source>
        <dbReference type="EMBL" id="GIM77536.1"/>
    </source>
</evidence>
<evidence type="ECO:0000256" key="1">
    <source>
        <dbReference type="SAM" id="MobiDB-lite"/>
    </source>
</evidence>
<protein>
    <submittedName>
        <fullName evidence="2">Uncharacterized protein</fullName>
    </submittedName>
</protein>
<comment type="caution">
    <text evidence="2">The sequence shown here is derived from an EMBL/GenBank/DDBJ whole genome shotgun (WGS) entry which is preliminary data.</text>
</comment>
<keyword evidence="3" id="KW-1185">Reference proteome</keyword>
<proteinExistence type="predicted"/>
<name>A0A919SS97_9ACTN</name>
<reference evidence="2" key="1">
    <citation type="submission" date="2021-03" db="EMBL/GenBank/DDBJ databases">
        <title>Whole genome shotgun sequence of Actinoplanes consettensis NBRC 14913.</title>
        <authorList>
            <person name="Komaki H."/>
            <person name="Tamura T."/>
        </authorList>
    </citation>
    <scope>NUCLEOTIDE SEQUENCE</scope>
    <source>
        <strain evidence="2">NBRC 14913</strain>
    </source>
</reference>
<feature type="region of interest" description="Disordered" evidence="1">
    <location>
        <begin position="133"/>
        <end position="166"/>
    </location>
</feature>
<organism evidence="2 3">
    <name type="scientific">Winogradskya consettensis</name>
    <dbReference type="NCBI Taxonomy" id="113560"/>
    <lineage>
        <taxon>Bacteria</taxon>
        <taxon>Bacillati</taxon>
        <taxon>Actinomycetota</taxon>
        <taxon>Actinomycetes</taxon>
        <taxon>Micromonosporales</taxon>
        <taxon>Micromonosporaceae</taxon>
        <taxon>Winogradskya</taxon>
    </lineage>
</organism>
<gene>
    <name evidence="2" type="ORF">Aco04nite_55890</name>
</gene>
<evidence type="ECO:0000313" key="3">
    <source>
        <dbReference type="Proteomes" id="UP000680865"/>
    </source>
</evidence>
<dbReference type="RefSeq" id="WP_244876341.1">
    <property type="nucleotide sequence ID" value="NZ_BAAATW010000016.1"/>
</dbReference>
<accession>A0A919SS97</accession>
<sequence length="236" mass="25915">MSSMIMQGLRHTVTGDWHTRLSGNTSPRRNHWQTKVTYFRAADELLAALPATPLSWKSIVAAARPYGCRSTFYEVAGSHARHRMVDDLIADGRPDSVQLAWCYLRTDPVEQLLDETKVWSYWPYRQQLLARLQSPSPSQSPSRSLSQSQSQSRSLSMSPSLSLSLSPSLTPEQMAAALTESVLAWARQNEALAASVNHSPPACAVEDLTVIHQGRLAAVRAGAQLCDVLSSAMVAN</sequence>